<comment type="similarity">
    <text evidence="3">Belongs to the actin-binding proteins ADF family. Twinfilin subfamily.</text>
</comment>
<dbReference type="Pfam" id="PF00241">
    <property type="entry name" value="Cofilin_ADF"/>
    <property type="match status" value="2"/>
</dbReference>
<feature type="region of interest" description="Disordered" evidence="11">
    <location>
        <begin position="318"/>
        <end position="342"/>
    </location>
</feature>
<reference evidence="13 14" key="1">
    <citation type="submission" date="2023-03" db="EMBL/GenBank/DDBJ databases">
        <title>Genome insight into feeding habits of ladybird beetles.</title>
        <authorList>
            <person name="Li H.-S."/>
            <person name="Huang Y.-H."/>
            <person name="Pang H."/>
        </authorList>
    </citation>
    <scope>NUCLEOTIDE SEQUENCE [LARGE SCALE GENOMIC DNA]</scope>
    <source>
        <strain evidence="13">SYSU_2023b</strain>
        <tissue evidence="13">Whole body</tissue>
    </source>
</reference>
<sequence length="342" mass="39462">MSHQTGIHANDELKKFFAKCKDDNVRLIKVSIKNEELILSDHRQVQHNWENDYDKLILPLIEDDQPCYILYRFDSKSDKNYEWLFISWCPDTASVRQKMLYASTKATLKKEFGSAQLKEDIHGTIKSDITLNGYHRYKKNAVAPAPLTMREEELQEIKRSEVHTDYSVSSKHQTLSGVSFPLTQSGSSAIQDMKNGSYDYLQYKIDMNEEKIDLSFAGNVGLDKLASKIPTDSARYHLFNFKHTHEGDYMENIVFIYSMPGYNCPIRERMLYSSCKNPLIDTINNLGLEIVKKVEIDSGAELTESYLYDEIHPTKNLYHPKFAKPKGPPNRGPKRITKTQQS</sequence>
<dbReference type="CDD" id="cd11285">
    <property type="entry name" value="ADF_Twf-N_like"/>
    <property type="match status" value="1"/>
</dbReference>
<evidence type="ECO:0000256" key="2">
    <source>
        <dbReference type="ARBA" id="ARBA00004544"/>
    </source>
</evidence>
<dbReference type="GO" id="GO:0003785">
    <property type="term" value="F:actin monomer binding"/>
    <property type="evidence" value="ECO:0007669"/>
    <property type="project" value="TreeGrafter"/>
</dbReference>
<keyword evidence="5" id="KW-0677">Repeat</keyword>
<dbReference type="CDD" id="cd11284">
    <property type="entry name" value="ADF_Twf-C_like"/>
    <property type="match status" value="1"/>
</dbReference>
<evidence type="ECO:0000256" key="1">
    <source>
        <dbReference type="ARBA" id="ARBA00004245"/>
    </source>
</evidence>
<organism evidence="13 14">
    <name type="scientific">Henosepilachna vigintioctopunctata</name>
    <dbReference type="NCBI Taxonomy" id="420089"/>
    <lineage>
        <taxon>Eukaryota</taxon>
        <taxon>Metazoa</taxon>
        <taxon>Ecdysozoa</taxon>
        <taxon>Arthropoda</taxon>
        <taxon>Hexapoda</taxon>
        <taxon>Insecta</taxon>
        <taxon>Pterygota</taxon>
        <taxon>Neoptera</taxon>
        <taxon>Endopterygota</taxon>
        <taxon>Coleoptera</taxon>
        <taxon>Polyphaga</taxon>
        <taxon>Cucujiformia</taxon>
        <taxon>Coccinelloidea</taxon>
        <taxon>Coccinellidae</taxon>
        <taxon>Epilachninae</taxon>
        <taxon>Epilachnini</taxon>
        <taxon>Henosepilachna</taxon>
    </lineage>
</organism>
<comment type="subcellular location">
    <subcellularLocation>
        <location evidence="2">Cytoplasm</location>
        <location evidence="2">Cell cortex</location>
    </subcellularLocation>
    <subcellularLocation>
        <location evidence="1">Cytoplasm</location>
        <location evidence="1">Cytoskeleton</location>
    </subcellularLocation>
</comment>
<evidence type="ECO:0000259" key="12">
    <source>
        <dbReference type="PROSITE" id="PS51263"/>
    </source>
</evidence>
<feature type="domain" description="ADF-H" evidence="12">
    <location>
        <begin position="177"/>
        <end position="312"/>
    </location>
</feature>
<comment type="subunit">
    <text evidence="8">Interacts with G-actin; ADP-actin form.</text>
</comment>
<dbReference type="GO" id="GO:0051016">
    <property type="term" value="P:barbed-end actin filament capping"/>
    <property type="evidence" value="ECO:0007669"/>
    <property type="project" value="TreeGrafter"/>
</dbReference>
<evidence type="ECO:0000313" key="14">
    <source>
        <dbReference type="Proteomes" id="UP001431783"/>
    </source>
</evidence>
<evidence type="ECO:0000256" key="10">
    <source>
        <dbReference type="ARBA" id="ARBA00069496"/>
    </source>
</evidence>
<evidence type="ECO:0000256" key="9">
    <source>
        <dbReference type="ARBA" id="ARBA00056419"/>
    </source>
</evidence>
<dbReference type="GO" id="GO:0005938">
    <property type="term" value="C:cell cortex"/>
    <property type="evidence" value="ECO:0007669"/>
    <property type="project" value="UniProtKB-SubCell"/>
</dbReference>
<dbReference type="PANTHER" id="PTHR13759:SF1">
    <property type="entry name" value="TWINFILIN"/>
    <property type="match status" value="1"/>
</dbReference>
<dbReference type="PANTHER" id="PTHR13759">
    <property type="entry name" value="TWINFILIN"/>
    <property type="match status" value="1"/>
</dbReference>
<dbReference type="AlphaFoldDB" id="A0AAW1VFN5"/>
<keyword evidence="4" id="KW-0963">Cytoplasm</keyword>
<keyword evidence="6" id="KW-0009">Actin-binding</keyword>
<evidence type="ECO:0000256" key="8">
    <source>
        <dbReference type="ARBA" id="ARBA00038532"/>
    </source>
</evidence>
<evidence type="ECO:0000256" key="6">
    <source>
        <dbReference type="ARBA" id="ARBA00023203"/>
    </source>
</evidence>
<proteinExistence type="inferred from homology"/>
<evidence type="ECO:0000313" key="13">
    <source>
        <dbReference type="EMBL" id="KAK9890867.1"/>
    </source>
</evidence>
<dbReference type="Proteomes" id="UP001431783">
    <property type="component" value="Unassembled WGS sequence"/>
</dbReference>
<dbReference type="GO" id="GO:0005884">
    <property type="term" value="C:actin filament"/>
    <property type="evidence" value="ECO:0007669"/>
    <property type="project" value="TreeGrafter"/>
</dbReference>
<dbReference type="InterPro" id="IPR029006">
    <property type="entry name" value="ADF-H/Gelsolin-like_dom_sf"/>
</dbReference>
<dbReference type="GO" id="GO:0010976">
    <property type="term" value="P:positive regulation of neuron projection development"/>
    <property type="evidence" value="ECO:0007669"/>
    <property type="project" value="TreeGrafter"/>
</dbReference>
<name>A0AAW1VFN5_9CUCU</name>
<dbReference type="EMBL" id="JARQZJ010000126">
    <property type="protein sequence ID" value="KAK9890867.1"/>
    <property type="molecule type" value="Genomic_DNA"/>
</dbReference>
<dbReference type="GO" id="GO:0030016">
    <property type="term" value="C:myofibril"/>
    <property type="evidence" value="ECO:0007669"/>
    <property type="project" value="TreeGrafter"/>
</dbReference>
<protein>
    <recommendedName>
        <fullName evidence="10">Twinfilin</fullName>
    </recommendedName>
</protein>
<dbReference type="SMART" id="SM00102">
    <property type="entry name" value="ADF"/>
    <property type="match status" value="2"/>
</dbReference>
<evidence type="ECO:0000256" key="5">
    <source>
        <dbReference type="ARBA" id="ARBA00022737"/>
    </source>
</evidence>
<comment type="caution">
    <text evidence="13">The sequence shown here is derived from an EMBL/GenBank/DDBJ whole genome shotgun (WGS) entry which is preliminary data.</text>
</comment>
<feature type="domain" description="ADF-H" evidence="12">
    <location>
        <begin position="4"/>
        <end position="139"/>
    </location>
</feature>
<evidence type="ECO:0000256" key="4">
    <source>
        <dbReference type="ARBA" id="ARBA00022490"/>
    </source>
</evidence>
<dbReference type="GO" id="GO:0010591">
    <property type="term" value="P:regulation of lamellipodium assembly"/>
    <property type="evidence" value="ECO:0007669"/>
    <property type="project" value="TreeGrafter"/>
</dbReference>
<accession>A0AAW1VFN5</accession>
<evidence type="ECO:0000256" key="7">
    <source>
        <dbReference type="ARBA" id="ARBA00023212"/>
    </source>
</evidence>
<dbReference type="FunFam" id="3.40.20.10:FF:000007">
    <property type="entry name" value="Twinfilin-1 isoform 1"/>
    <property type="match status" value="1"/>
</dbReference>
<keyword evidence="14" id="KW-1185">Reference proteome</keyword>
<dbReference type="PROSITE" id="PS51263">
    <property type="entry name" value="ADF_H"/>
    <property type="match status" value="2"/>
</dbReference>
<gene>
    <name evidence="13" type="ORF">WA026_012211</name>
</gene>
<dbReference type="Gene3D" id="3.40.20.10">
    <property type="entry name" value="Severin"/>
    <property type="match status" value="2"/>
</dbReference>
<dbReference type="GO" id="GO:0030042">
    <property type="term" value="P:actin filament depolymerization"/>
    <property type="evidence" value="ECO:0007669"/>
    <property type="project" value="TreeGrafter"/>
</dbReference>
<dbReference type="SUPFAM" id="SSF55753">
    <property type="entry name" value="Actin depolymerizing proteins"/>
    <property type="match status" value="2"/>
</dbReference>
<keyword evidence="7" id="KW-0206">Cytoskeleton</keyword>
<feature type="compositionally biased region" description="Basic residues" evidence="11">
    <location>
        <begin position="332"/>
        <end position="342"/>
    </location>
</feature>
<evidence type="ECO:0000256" key="3">
    <source>
        <dbReference type="ARBA" id="ARBA00009557"/>
    </source>
</evidence>
<dbReference type="FunFam" id="3.40.20.10:FF:000042">
    <property type="entry name" value="Actin depolymerizing protein"/>
    <property type="match status" value="1"/>
</dbReference>
<comment type="function">
    <text evidence="9">Actin-binding protein involved in motile and morphological processes. Inhibits actin polymerization, likely by sequestering G-actin.</text>
</comment>
<dbReference type="GO" id="GO:0051015">
    <property type="term" value="F:actin filament binding"/>
    <property type="evidence" value="ECO:0007669"/>
    <property type="project" value="TreeGrafter"/>
</dbReference>
<dbReference type="InterPro" id="IPR002108">
    <property type="entry name" value="ADF-H"/>
</dbReference>
<dbReference type="InterPro" id="IPR028458">
    <property type="entry name" value="Twinfilin"/>
</dbReference>
<evidence type="ECO:0000256" key="11">
    <source>
        <dbReference type="SAM" id="MobiDB-lite"/>
    </source>
</evidence>